<dbReference type="WBParaSite" id="L893_g22565.t1">
    <property type="protein sequence ID" value="L893_g22565.t1"/>
    <property type="gene ID" value="L893_g22565"/>
</dbReference>
<keyword evidence="2" id="KW-1185">Reference proteome</keyword>
<dbReference type="CDD" id="cd15457">
    <property type="entry name" value="NADAR"/>
    <property type="match status" value="1"/>
</dbReference>
<dbReference type="Gene3D" id="1.10.357.40">
    <property type="entry name" value="YbiA-like"/>
    <property type="match status" value="1"/>
</dbReference>
<evidence type="ECO:0000313" key="2">
    <source>
        <dbReference type="Proteomes" id="UP000095287"/>
    </source>
</evidence>
<name>A0A1I7Z3W7_9BILA</name>
<protein>
    <submittedName>
        <fullName evidence="3">DUF1768 domain-containing protein</fullName>
    </submittedName>
</protein>
<evidence type="ECO:0000313" key="3">
    <source>
        <dbReference type="WBParaSite" id="L893_g22565.t1"/>
    </source>
</evidence>
<dbReference type="InterPro" id="IPR012816">
    <property type="entry name" value="NADAR"/>
</dbReference>
<proteinExistence type="predicted"/>
<evidence type="ECO:0000259" key="1">
    <source>
        <dbReference type="Pfam" id="PF08719"/>
    </source>
</evidence>
<dbReference type="SUPFAM" id="SSF143990">
    <property type="entry name" value="YbiA-like"/>
    <property type="match status" value="1"/>
</dbReference>
<dbReference type="Proteomes" id="UP000095287">
    <property type="component" value="Unplaced"/>
</dbReference>
<organism evidence="2 3">
    <name type="scientific">Steinernema glaseri</name>
    <dbReference type="NCBI Taxonomy" id="37863"/>
    <lineage>
        <taxon>Eukaryota</taxon>
        <taxon>Metazoa</taxon>
        <taxon>Ecdysozoa</taxon>
        <taxon>Nematoda</taxon>
        <taxon>Chromadorea</taxon>
        <taxon>Rhabditida</taxon>
        <taxon>Tylenchina</taxon>
        <taxon>Panagrolaimomorpha</taxon>
        <taxon>Strongyloidoidea</taxon>
        <taxon>Steinernematidae</taxon>
        <taxon>Steinernema</taxon>
    </lineage>
</organism>
<accession>A0A1I7Z3W7</accession>
<dbReference type="AlphaFoldDB" id="A0A1I7Z3W7"/>
<dbReference type="InterPro" id="IPR037238">
    <property type="entry name" value="YbiA-like_sf"/>
</dbReference>
<feature type="domain" description="NADAR" evidence="1">
    <location>
        <begin position="22"/>
        <end position="116"/>
    </location>
</feature>
<dbReference type="Pfam" id="PF08719">
    <property type="entry name" value="NADAR"/>
    <property type="match status" value="1"/>
</dbReference>
<reference evidence="3" key="1">
    <citation type="submission" date="2016-11" db="UniProtKB">
        <authorList>
            <consortium name="WormBaseParasite"/>
        </authorList>
    </citation>
    <scope>IDENTIFICATION</scope>
</reference>
<sequence length="121" mass="13465">MASKTVRGADGSAYTLFFTAGSYFSNFYPCDRLHIDGQDFLCSEQFFMYRKAGDFVLLCLFYSSLVTFGDNDSAKKILCATIPGEMKSLGRKVSPFDDKVWKKASLDAMITANVHKVPIST</sequence>